<sequence length="150" mass="15960">MWAPRWRSAANPNKAAVRIGKANSTRIDVTKTFQVKIGIRNIVMPGARIHTTVVIMLTPPRMVPRPPTASPRIHRSPPGPGEWIASVSGEYAVQPKSAAPPGQMNPARAISAPNTNNQNDNAFRRGNATSGAPICNGSTRLAKPNTIGVA</sequence>
<protein>
    <submittedName>
        <fullName evidence="2">Uncharacterized protein</fullName>
    </submittedName>
</protein>
<accession>A0A117I7H7</accession>
<proteinExistence type="predicted"/>
<dbReference type="Proteomes" id="UP000069620">
    <property type="component" value="Unassembled WGS sequence"/>
</dbReference>
<dbReference type="EMBL" id="BCSX01000051">
    <property type="protein sequence ID" value="GAS91683.1"/>
    <property type="molecule type" value="Genomic_DNA"/>
</dbReference>
<keyword evidence="3" id="KW-1185">Reference proteome</keyword>
<reference evidence="3" key="2">
    <citation type="submission" date="2016-02" db="EMBL/GenBank/DDBJ databases">
        <title>Draft genome sequence of five rapidly growing Mycobacterium species.</title>
        <authorList>
            <person name="Katahira K."/>
            <person name="Gotou Y."/>
            <person name="Iida K."/>
            <person name="Ogura Y."/>
            <person name="Hayashi T."/>
        </authorList>
    </citation>
    <scope>NUCLEOTIDE SEQUENCE [LARGE SCALE GENOMIC DNA]</scope>
    <source>
        <strain evidence="3">JCM15654</strain>
    </source>
</reference>
<organism evidence="2 3">
    <name type="scientific">Mycolicibacterium brisbanense</name>
    <dbReference type="NCBI Taxonomy" id="146020"/>
    <lineage>
        <taxon>Bacteria</taxon>
        <taxon>Bacillati</taxon>
        <taxon>Actinomycetota</taxon>
        <taxon>Actinomycetes</taxon>
        <taxon>Mycobacteriales</taxon>
        <taxon>Mycobacteriaceae</taxon>
        <taxon>Mycolicibacterium</taxon>
    </lineage>
</organism>
<name>A0A117I7H7_9MYCO</name>
<reference evidence="3" key="1">
    <citation type="journal article" date="2016" name="Genome Announc.">
        <title>Draft Genome Sequences of Five Rapidly Growing Mycobacterium Species, M. thermoresistibile, M. fortuitum subsp. acetamidolyticum, M. canariasense, M. brisbanense, and M. novocastrense.</title>
        <authorList>
            <person name="Katahira K."/>
            <person name="Ogura Y."/>
            <person name="Gotoh Y."/>
            <person name="Hayashi T."/>
        </authorList>
    </citation>
    <scope>NUCLEOTIDE SEQUENCE [LARGE SCALE GENOMIC DNA]</scope>
    <source>
        <strain evidence="3">JCM15654</strain>
    </source>
</reference>
<feature type="compositionally biased region" description="Polar residues" evidence="1">
    <location>
        <begin position="112"/>
        <end position="121"/>
    </location>
</feature>
<feature type="region of interest" description="Disordered" evidence="1">
    <location>
        <begin position="112"/>
        <end position="137"/>
    </location>
</feature>
<gene>
    <name evidence="2" type="ORF">RMCB_5779</name>
</gene>
<evidence type="ECO:0000313" key="2">
    <source>
        <dbReference type="EMBL" id="GAS91683.1"/>
    </source>
</evidence>
<evidence type="ECO:0000256" key="1">
    <source>
        <dbReference type="SAM" id="MobiDB-lite"/>
    </source>
</evidence>
<comment type="caution">
    <text evidence="2">The sequence shown here is derived from an EMBL/GenBank/DDBJ whole genome shotgun (WGS) entry which is preliminary data.</text>
</comment>
<evidence type="ECO:0000313" key="3">
    <source>
        <dbReference type="Proteomes" id="UP000069620"/>
    </source>
</evidence>
<dbReference type="AlphaFoldDB" id="A0A117I7H7"/>